<keyword evidence="1" id="KW-0812">Transmembrane</keyword>
<dbReference type="RefSeq" id="WP_010737487.1">
    <property type="nucleotide sequence ID" value="NZ_AP027299.1"/>
</dbReference>
<proteinExistence type="predicted"/>
<reference evidence="2 3" key="1">
    <citation type="submission" date="2019-05" db="EMBL/GenBank/DDBJ databases">
        <authorList>
            <consortium name="Pathogen Informatics"/>
        </authorList>
    </citation>
    <scope>NUCLEOTIDE SEQUENCE [LARGE SCALE GENOMIC DNA]</scope>
    <source>
        <strain evidence="2 3">NCTC12204</strain>
    </source>
</reference>
<dbReference type="Proteomes" id="UP000352698">
    <property type="component" value="Unassembled WGS sequence"/>
</dbReference>
<evidence type="ECO:0000313" key="3">
    <source>
        <dbReference type="Proteomes" id="UP000352698"/>
    </source>
</evidence>
<feature type="transmembrane region" description="Helical" evidence="1">
    <location>
        <begin position="12"/>
        <end position="35"/>
    </location>
</feature>
<dbReference type="GeneID" id="56787667"/>
<gene>
    <name evidence="2" type="ORF">NCTC12204_01290</name>
</gene>
<protein>
    <submittedName>
        <fullName evidence="2">Uncharacterized protein</fullName>
    </submittedName>
</protein>
<accession>A0A1V8XMW3</accession>
<keyword evidence="1" id="KW-1133">Transmembrane helix</keyword>
<comment type="caution">
    <text evidence="2">The sequence shown here is derived from an EMBL/GenBank/DDBJ whole genome shotgun (WGS) entry which is preliminary data.</text>
</comment>
<sequence>MEEIINAFQANPIFSTGCIIFIIGVLIFCFGRKLFFVRWLLGDTSMFGQLFWGLILSGIGLAIIVYYRM</sequence>
<dbReference type="EMBL" id="CABEEP010000001">
    <property type="protein sequence ID" value="VTQ63559.1"/>
    <property type="molecule type" value="Genomic_DNA"/>
</dbReference>
<dbReference type="AlphaFoldDB" id="A0A1V8XMW3"/>
<keyword evidence="1" id="KW-0472">Membrane</keyword>
<feature type="transmembrane region" description="Helical" evidence="1">
    <location>
        <begin position="47"/>
        <end position="67"/>
    </location>
</feature>
<name>A0A1V8XMW3_ENTHR</name>
<organism evidence="2 3">
    <name type="scientific">Enterococcus hirae</name>
    <dbReference type="NCBI Taxonomy" id="1354"/>
    <lineage>
        <taxon>Bacteria</taxon>
        <taxon>Bacillati</taxon>
        <taxon>Bacillota</taxon>
        <taxon>Bacilli</taxon>
        <taxon>Lactobacillales</taxon>
        <taxon>Enterococcaceae</taxon>
        <taxon>Enterococcus</taxon>
    </lineage>
</organism>
<evidence type="ECO:0000256" key="1">
    <source>
        <dbReference type="SAM" id="Phobius"/>
    </source>
</evidence>
<evidence type="ECO:0000313" key="2">
    <source>
        <dbReference type="EMBL" id="VTQ63559.1"/>
    </source>
</evidence>